<dbReference type="InterPro" id="IPR011055">
    <property type="entry name" value="Dup_hybrid_motif"/>
</dbReference>
<evidence type="ECO:0000256" key="2">
    <source>
        <dbReference type="ARBA" id="ARBA00022670"/>
    </source>
</evidence>
<proteinExistence type="predicted"/>
<feature type="domain" description="M23ase beta-sheet core" evidence="8">
    <location>
        <begin position="306"/>
        <end position="400"/>
    </location>
</feature>
<protein>
    <submittedName>
        <fullName evidence="9">Peptidase M23-like protein</fullName>
    </submittedName>
</protein>
<dbReference type="CDD" id="cd12797">
    <property type="entry name" value="M23_peptidase"/>
    <property type="match status" value="1"/>
</dbReference>
<evidence type="ECO:0000256" key="4">
    <source>
        <dbReference type="ARBA" id="ARBA00022801"/>
    </source>
</evidence>
<keyword evidence="5" id="KW-0862">Zinc</keyword>
<dbReference type="PANTHER" id="PTHR21666">
    <property type="entry name" value="PEPTIDASE-RELATED"/>
    <property type="match status" value="1"/>
</dbReference>
<dbReference type="EMBL" id="SNYL01000007">
    <property type="protein sequence ID" value="TDQ43251.1"/>
    <property type="molecule type" value="Genomic_DNA"/>
</dbReference>
<evidence type="ECO:0000313" key="9">
    <source>
        <dbReference type="EMBL" id="TDQ43251.1"/>
    </source>
</evidence>
<keyword evidence="6" id="KW-0482">Metalloprotease</keyword>
<dbReference type="Gene3D" id="2.70.70.10">
    <property type="entry name" value="Glucose Permease (Domain IIA)"/>
    <property type="match status" value="1"/>
</dbReference>
<dbReference type="OrthoDB" id="9815245at2"/>
<keyword evidence="4" id="KW-0378">Hydrolase</keyword>
<evidence type="ECO:0000313" key="10">
    <source>
        <dbReference type="Proteomes" id="UP000295510"/>
    </source>
</evidence>
<organism evidence="9 10">
    <name type="scientific">Tepidicella xavieri</name>
    <dbReference type="NCBI Taxonomy" id="360241"/>
    <lineage>
        <taxon>Bacteria</taxon>
        <taxon>Pseudomonadati</taxon>
        <taxon>Pseudomonadota</taxon>
        <taxon>Betaproteobacteria</taxon>
        <taxon>Burkholderiales</taxon>
        <taxon>Tepidicella</taxon>
    </lineage>
</organism>
<comment type="cofactor">
    <cofactor evidence="1">
        <name>Zn(2+)</name>
        <dbReference type="ChEBI" id="CHEBI:29105"/>
    </cofactor>
</comment>
<sequence length="444" mass="48845">MNELARQIRSTLNKHPKRVMAGLGAVLLGTGVTAFGIAPLDADIDQMPVRQLIEPVQLTAWSAQSSLEAPVPFILFRSDVTRRDDTVQSLLQRLGVNDAQAQQFLRRDTTAAELLRGRAGKLVRAETNDDQQLVRLTARWIANDNADHYQRLVIERQGEGFEARLEKGEFTSSVRLSSGTIRTSLFAATDAARLPDSIASQLADLFSAEIDFRRDLRAGDTFSVVYEALEADGELLRYGRLLSAEFVNKGKAHQVLWFEEPGKKGAYYTFEGESTRRAFLASPLAFSRISSGYGMRFHPVHGGQRPHLGVDYAAPTGTPVRTVGDGVVQFAGWQRGYGNVVYIQHRQDKVTVYAHLHRIDVRKGQRVEQGQLIGQVGCTGVCTGPHLHFEYRVRGEHRDPLIIAREGGGGEPVSAKARPAFDAAAQAMRLKLASASTIVQASAD</sequence>
<keyword evidence="2" id="KW-0645">Protease</keyword>
<dbReference type="Proteomes" id="UP000295510">
    <property type="component" value="Unassembled WGS sequence"/>
</dbReference>
<accession>A0A4R6U9U3</accession>
<dbReference type="AlphaFoldDB" id="A0A4R6U9U3"/>
<reference evidence="9 10" key="1">
    <citation type="submission" date="2019-03" db="EMBL/GenBank/DDBJ databases">
        <title>Genomic Encyclopedia of Type Strains, Phase IV (KMG-IV): sequencing the most valuable type-strain genomes for metagenomic binning, comparative biology and taxonomic classification.</title>
        <authorList>
            <person name="Goeker M."/>
        </authorList>
    </citation>
    <scope>NUCLEOTIDE SEQUENCE [LARGE SCALE GENOMIC DNA]</scope>
    <source>
        <strain evidence="9 10">DSM 19605</strain>
    </source>
</reference>
<dbReference type="PANTHER" id="PTHR21666:SF288">
    <property type="entry name" value="CELL DIVISION PROTEIN YTFB"/>
    <property type="match status" value="1"/>
</dbReference>
<evidence type="ECO:0000259" key="8">
    <source>
        <dbReference type="Pfam" id="PF01551"/>
    </source>
</evidence>
<keyword evidence="7" id="KW-0472">Membrane</keyword>
<evidence type="ECO:0000256" key="7">
    <source>
        <dbReference type="SAM" id="Phobius"/>
    </source>
</evidence>
<dbReference type="SUPFAM" id="SSF51261">
    <property type="entry name" value="Duplicated hybrid motif"/>
    <property type="match status" value="1"/>
</dbReference>
<dbReference type="Gene3D" id="3.10.450.350">
    <property type="match status" value="2"/>
</dbReference>
<evidence type="ECO:0000256" key="6">
    <source>
        <dbReference type="ARBA" id="ARBA00023049"/>
    </source>
</evidence>
<gene>
    <name evidence="9" type="ORF">DFR43_10719</name>
</gene>
<evidence type="ECO:0000256" key="5">
    <source>
        <dbReference type="ARBA" id="ARBA00022833"/>
    </source>
</evidence>
<dbReference type="Pfam" id="PF01551">
    <property type="entry name" value="Peptidase_M23"/>
    <property type="match status" value="1"/>
</dbReference>
<evidence type="ECO:0000256" key="3">
    <source>
        <dbReference type="ARBA" id="ARBA00022723"/>
    </source>
</evidence>
<dbReference type="GO" id="GO:0006508">
    <property type="term" value="P:proteolysis"/>
    <property type="evidence" value="ECO:0007669"/>
    <property type="project" value="UniProtKB-KW"/>
</dbReference>
<dbReference type="InterPro" id="IPR050570">
    <property type="entry name" value="Cell_wall_metabolism_enzyme"/>
</dbReference>
<keyword evidence="7" id="KW-1133">Transmembrane helix</keyword>
<keyword evidence="7" id="KW-0812">Transmembrane</keyword>
<dbReference type="RefSeq" id="WP_133597101.1">
    <property type="nucleotide sequence ID" value="NZ_SNYL01000007.1"/>
</dbReference>
<dbReference type="GO" id="GO:0046872">
    <property type="term" value="F:metal ion binding"/>
    <property type="evidence" value="ECO:0007669"/>
    <property type="project" value="UniProtKB-KW"/>
</dbReference>
<feature type="transmembrane region" description="Helical" evidence="7">
    <location>
        <begin position="21"/>
        <end position="40"/>
    </location>
</feature>
<keyword evidence="3" id="KW-0479">Metal-binding</keyword>
<evidence type="ECO:0000256" key="1">
    <source>
        <dbReference type="ARBA" id="ARBA00001947"/>
    </source>
</evidence>
<name>A0A4R6U9U3_9BURK</name>
<keyword evidence="10" id="KW-1185">Reference proteome</keyword>
<comment type="caution">
    <text evidence="9">The sequence shown here is derived from an EMBL/GenBank/DDBJ whole genome shotgun (WGS) entry which is preliminary data.</text>
</comment>
<dbReference type="GO" id="GO:0004222">
    <property type="term" value="F:metalloendopeptidase activity"/>
    <property type="evidence" value="ECO:0007669"/>
    <property type="project" value="TreeGrafter"/>
</dbReference>
<dbReference type="InterPro" id="IPR016047">
    <property type="entry name" value="M23ase_b-sheet_dom"/>
</dbReference>